<evidence type="ECO:0000313" key="3">
    <source>
        <dbReference type="Proteomes" id="UP000002620"/>
    </source>
</evidence>
<protein>
    <submittedName>
        <fullName evidence="2">Nucleoside recognition domain protein</fullName>
    </submittedName>
</protein>
<dbReference type="STRING" id="429009.Adeg_0111"/>
<dbReference type="RefSeq" id="WP_015738165.1">
    <property type="nucleotide sequence ID" value="NC_013385.1"/>
</dbReference>
<organism evidence="2 3">
    <name type="scientific">Ammonifex degensii (strain DSM 10501 / KC4)</name>
    <dbReference type="NCBI Taxonomy" id="429009"/>
    <lineage>
        <taxon>Bacteria</taxon>
        <taxon>Bacillati</taxon>
        <taxon>Bacillota</taxon>
        <taxon>Clostridia</taxon>
        <taxon>Thermoanaerobacterales</taxon>
        <taxon>Thermoanaerobacteraceae</taxon>
        <taxon>Ammonifex</taxon>
    </lineage>
</organism>
<gene>
    <name evidence="2" type="ordered locus">Adeg_0111</name>
</gene>
<dbReference type="KEGG" id="adg:Adeg_0111"/>
<sequence length="143" mass="15185">MKKTMDGRKVFCRGLCKGAITTWKLVKVTVPIYVTVTLLKHTPFLSWLASLCSPLMHNFGLPGEAALALVMGNVLNIYAAVGVIASLSLSAREVTILGIMLLLSHNLPTESAISAQIGVNPLLMGSFRLATALGVGLLLNLVL</sequence>
<dbReference type="Pfam" id="PF07670">
    <property type="entry name" value="Gate"/>
    <property type="match status" value="1"/>
</dbReference>
<dbReference type="EMBL" id="CP001785">
    <property type="protein sequence ID" value="ACX51286.1"/>
    <property type="molecule type" value="Genomic_DNA"/>
</dbReference>
<dbReference type="eggNOG" id="COG0370">
    <property type="taxonomic scope" value="Bacteria"/>
</dbReference>
<dbReference type="TCDB" id="9.B.156.1.5">
    <property type="family name" value="the putative 4-10 tms permease (4-10p) family"/>
</dbReference>
<dbReference type="AlphaFoldDB" id="C9RAK9"/>
<evidence type="ECO:0000313" key="2">
    <source>
        <dbReference type="EMBL" id="ACX51286.1"/>
    </source>
</evidence>
<reference evidence="2 3" key="1">
    <citation type="submission" date="2009-10" db="EMBL/GenBank/DDBJ databases">
        <title>Complete sequence of chromosome of Ammonifex degensii KC4.</title>
        <authorList>
            <consortium name="US DOE Joint Genome Institute"/>
            <person name="Kerfeld C."/>
            <person name="Goodner B."/>
            <person name="Huber H."/>
            <person name="Stetter K."/>
            <person name="Lucas S."/>
            <person name="Copeland A."/>
            <person name="Lapidus A."/>
            <person name="Glavina del Rio T."/>
            <person name="Dalin E."/>
            <person name="Tice H."/>
            <person name="Bruce D."/>
            <person name="Goodwin L."/>
            <person name="Pitluck S."/>
            <person name="Saunders E."/>
            <person name="Brettin T."/>
            <person name="Detter J.C."/>
            <person name="Han C."/>
            <person name="Larimer F."/>
            <person name="Land M."/>
            <person name="Hauser L."/>
            <person name="Kyrpides N."/>
            <person name="Ovchinnikova G."/>
            <person name="Richardson P."/>
        </authorList>
    </citation>
    <scope>NUCLEOTIDE SEQUENCE [LARGE SCALE GENOMIC DNA]</scope>
    <source>
        <strain evidence="3">DSM 10501 / KC4</strain>
    </source>
</reference>
<feature type="domain" description="Nucleoside transporter/FeoB GTPase Gate" evidence="1">
    <location>
        <begin position="23"/>
        <end position="105"/>
    </location>
</feature>
<dbReference type="Proteomes" id="UP000002620">
    <property type="component" value="Chromosome"/>
</dbReference>
<dbReference type="InterPro" id="IPR011642">
    <property type="entry name" value="Gate_dom"/>
</dbReference>
<keyword evidence="3" id="KW-1185">Reference proteome</keyword>
<proteinExistence type="predicted"/>
<dbReference type="HOGENOM" id="CLU_151192_0_0_9"/>
<accession>C9RAK9</accession>
<name>C9RAK9_AMMDK</name>
<evidence type="ECO:0000259" key="1">
    <source>
        <dbReference type="Pfam" id="PF07670"/>
    </source>
</evidence>